<keyword evidence="3" id="KW-1185">Reference proteome</keyword>
<evidence type="ECO:0008006" key="4">
    <source>
        <dbReference type="Google" id="ProtNLM"/>
    </source>
</evidence>
<dbReference type="AlphaFoldDB" id="A0A1W7D532"/>
<evidence type="ECO:0000313" key="3">
    <source>
        <dbReference type="Proteomes" id="UP000194218"/>
    </source>
</evidence>
<dbReference type="EMBL" id="CP021121">
    <property type="protein sequence ID" value="ARQ72191.1"/>
    <property type="molecule type" value="Genomic_DNA"/>
</dbReference>
<accession>A0A1W7D532</accession>
<protein>
    <recommendedName>
        <fullName evidence="4">Transferase</fullName>
    </recommendedName>
</protein>
<gene>
    <name evidence="2" type="ORF">CAG99_06550</name>
</gene>
<evidence type="ECO:0000313" key="2">
    <source>
        <dbReference type="EMBL" id="ARQ72191.1"/>
    </source>
</evidence>
<reference evidence="2 3" key="1">
    <citation type="submission" date="2017-05" db="EMBL/GenBank/DDBJ databases">
        <title>Complete genome sequence of Streptomyces sp. SCSIO 03032 revealed the diverse biosynthetic pathways for its bioactive secondary metabolites.</title>
        <authorList>
            <person name="Ma L."/>
            <person name="Zhu Y."/>
            <person name="Zhang W."/>
            <person name="Zhang G."/>
            <person name="Tian X."/>
            <person name="Zhang S."/>
            <person name="Zhang C."/>
        </authorList>
    </citation>
    <scope>NUCLEOTIDE SEQUENCE [LARGE SCALE GENOMIC DNA]</scope>
    <source>
        <strain evidence="2 3">SCSIO 03032</strain>
    </source>
</reference>
<sequence length="276" mass="29047">MPRADAALDADGRLTVTLRGLRDTAAPVLHLVLRPPKGARETPAHALPLRPAPGAPGRWRAEVPEAPALAEGRWDAFVCEAPDAPRQRVVPGVRDLRVLAGGAAVHAPGGRPLAVRLPYATKDGYFAVRAWLRPALAEAGELRVTADGFAVRGRLFGAAAGLGGAAVLRLRGSGGATTVKAPLCDEGDGAFSFTAAWSALTPVPEPGPPAVWDVFVKPSLKARRVRVARLLDDVADKKGVFVYPDTEAGGVTFRPYYTLDNDLSVQVTPPSEEPGR</sequence>
<organism evidence="2 3">
    <name type="scientific">Streptomyces marincola</name>
    <dbReference type="NCBI Taxonomy" id="2878388"/>
    <lineage>
        <taxon>Bacteria</taxon>
        <taxon>Bacillati</taxon>
        <taxon>Actinomycetota</taxon>
        <taxon>Actinomycetes</taxon>
        <taxon>Kitasatosporales</taxon>
        <taxon>Streptomycetaceae</taxon>
        <taxon>Streptomyces</taxon>
    </lineage>
</organism>
<dbReference type="Proteomes" id="UP000194218">
    <property type="component" value="Chromosome"/>
</dbReference>
<dbReference type="OrthoDB" id="3517562at2"/>
<proteinExistence type="predicted"/>
<dbReference type="KEGG" id="smao:CAG99_06550"/>
<name>A0A1W7D532_9ACTN</name>
<evidence type="ECO:0000256" key="1">
    <source>
        <dbReference type="SAM" id="MobiDB-lite"/>
    </source>
</evidence>
<feature type="region of interest" description="Disordered" evidence="1">
    <location>
        <begin position="37"/>
        <end position="57"/>
    </location>
</feature>